<feature type="active site" description="Proton donor" evidence="14">
    <location>
        <position position="276"/>
    </location>
</feature>
<dbReference type="PROSITE" id="PS52048">
    <property type="entry name" value="UCH_DOMAIN"/>
    <property type="match status" value="1"/>
</dbReference>
<name>A0A9W2X2R4_PHYMC</name>
<keyword evidence="9 14" id="KW-0378">Hydrolase</keyword>
<evidence type="ECO:0000256" key="6">
    <source>
        <dbReference type="ARBA" id="ARBA00022553"/>
    </source>
</evidence>
<dbReference type="PROSITE" id="PS00140">
    <property type="entry name" value="UCH_1"/>
    <property type="match status" value="1"/>
</dbReference>
<evidence type="ECO:0000256" key="12">
    <source>
        <dbReference type="ARBA" id="ARBA00062672"/>
    </source>
</evidence>
<evidence type="ECO:0000256" key="2">
    <source>
        <dbReference type="ARBA" id="ARBA00004496"/>
    </source>
</evidence>
<organism evidence="17 18">
    <name type="scientific">Physeter macrocephalus</name>
    <name type="common">Sperm whale</name>
    <name type="synonym">Physeter catodon</name>
    <dbReference type="NCBI Taxonomy" id="9755"/>
    <lineage>
        <taxon>Eukaryota</taxon>
        <taxon>Metazoa</taxon>
        <taxon>Chordata</taxon>
        <taxon>Craniata</taxon>
        <taxon>Vertebrata</taxon>
        <taxon>Euteleostomi</taxon>
        <taxon>Mammalia</taxon>
        <taxon>Eutheria</taxon>
        <taxon>Laurasiatheria</taxon>
        <taxon>Artiodactyla</taxon>
        <taxon>Whippomorpha</taxon>
        <taxon>Cetacea</taxon>
        <taxon>Odontoceti</taxon>
        <taxon>Physeteridae</taxon>
        <taxon>Physeter</taxon>
    </lineage>
</organism>
<dbReference type="InterPro" id="IPR001578">
    <property type="entry name" value="Peptidase_C12_UCH"/>
</dbReference>
<dbReference type="PANTHER" id="PTHR10589:SF24">
    <property type="entry name" value="UBIQUITIN CARBOXYL-TERMINAL HYDROLASE ISOZYME L3"/>
    <property type="match status" value="1"/>
</dbReference>
<feature type="domain" description="UCH catalytic" evidence="16">
    <location>
        <begin position="93"/>
        <end position="336"/>
    </location>
</feature>
<dbReference type="PANTHER" id="PTHR10589">
    <property type="entry name" value="UBIQUITIN CARBOXYL-TERMINAL HYDROLASE"/>
    <property type="match status" value="1"/>
</dbReference>
<dbReference type="SUPFAM" id="SSF54001">
    <property type="entry name" value="Cysteine proteinases"/>
    <property type="match status" value="1"/>
</dbReference>
<evidence type="ECO:0000256" key="5">
    <source>
        <dbReference type="ARBA" id="ARBA00022490"/>
    </source>
</evidence>
<evidence type="ECO:0000256" key="4">
    <source>
        <dbReference type="ARBA" id="ARBA00012759"/>
    </source>
</evidence>
<proteinExistence type="inferred from homology"/>
<evidence type="ECO:0000313" key="17">
    <source>
        <dbReference type="Proteomes" id="UP000248484"/>
    </source>
</evidence>
<dbReference type="AlphaFoldDB" id="A0A9W2X2R4"/>
<dbReference type="GeneID" id="102986732"/>
<dbReference type="FunFam" id="3.40.532.10:FF:000006">
    <property type="entry name" value="Ubiquitin carboxyl-terminal hydrolase"/>
    <property type="match status" value="1"/>
</dbReference>
<accession>A0A9W2X2R4</accession>
<dbReference type="CDD" id="cd09616">
    <property type="entry name" value="Peptidase_C12_UCH_L1_L3"/>
    <property type="match status" value="1"/>
</dbReference>
<dbReference type="EC" id="3.4.19.12" evidence="4 15"/>
<keyword evidence="6" id="KW-0597">Phosphoprotein</keyword>
<dbReference type="GO" id="GO:0016579">
    <property type="term" value="P:protein deubiquitination"/>
    <property type="evidence" value="ECO:0007669"/>
    <property type="project" value="TreeGrafter"/>
</dbReference>
<dbReference type="CTD" id="7347"/>
<dbReference type="InterPro" id="IPR057254">
    <property type="entry name" value="UCH_AS"/>
</dbReference>
<dbReference type="InterPro" id="IPR036959">
    <property type="entry name" value="Peptidase_C12_UCH_sf"/>
</dbReference>
<evidence type="ECO:0000256" key="14">
    <source>
        <dbReference type="PROSITE-ProRule" id="PRU01393"/>
    </source>
</evidence>
<dbReference type="InterPro" id="IPR038765">
    <property type="entry name" value="Papain-like_cys_pep_sf"/>
</dbReference>
<comment type="subunit">
    <text evidence="12">Preferentially binds diubiquitin; the interaction does not hydrolyze diubiquitin but, in vitro, inhibits the hydrolyzing activity on other substrates.</text>
</comment>
<evidence type="ECO:0000256" key="10">
    <source>
        <dbReference type="ARBA" id="ARBA00022807"/>
    </source>
</evidence>
<evidence type="ECO:0000259" key="16">
    <source>
        <dbReference type="PROSITE" id="PS52048"/>
    </source>
</evidence>
<evidence type="ECO:0000256" key="13">
    <source>
        <dbReference type="ARBA" id="ARBA00073226"/>
    </source>
</evidence>
<dbReference type="GO" id="GO:0005737">
    <property type="term" value="C:cytoplasm"/>
    <property type="evidence" value="ECO:0007669"/>
    <property type="project" value="UniProtKB-SubCell"/>
</dbReference>
<feature type="site" description="Important for enzyme activity" evidence="14">
    <location>
        <position position="291"/>
    </location>
</feature>
<evidence type="ECO:0000256" key="3">
    <source>
        <dbReference type="ARBA" id="ARBA00009326"/>
    </source>
</evidence>
<evidence type="ECO:0000256" key="9">
    <source>
        <dbReference type="ARBA" id="ARBA00022801"/>
    </source>
</evidence>
<dbReference type="GO" id="GO:0006511">
    <property type="term" value="P:ubiquitin-dependent protein catabolic process"/>
    <property type="evidence" value="ECO:0007669"/>
    <property type="project" value="UniProtKB-UniRule"/>
</dbReference>
<feature type="site" description="Transition state stabilizer" evidence="14">
    <location>
        <position position="173"/>
    </location>
</feature>
<comment type="function">
    <text evidence="11">Ubiquitin-protein hydrolase is involved both in the processing of ubiquitin precursors and of ubiquitinated proteins. This enzyme is a thiol protease that recognizes and hydrolyzes a peptide bond at the C-terminal glycine of ubiquitin.</text>
</comment>
<protein>
    <recommendedName>
        <fullName evidence="13 15">Ubiquitin carboxyl-terminal hydrolase</fullName>
        <ecNumber evidence="4 15">3.4.19.12</ecNumber>
    </recommendedName>
</protein>
<dbReference type="GO" id="GO:0004843">
    <property type="term" value="F:cysteine-type deubiquitinase activity"/>
    <property type="evidence" value="ECO:0007669"/>
    <property type="project" value="UniProtKB-UniRule"/>
</dbReference>
<evidence type="ECO:0000313" key="18">
    <source>
        <dbReference type="RefSeq" id="XP_054945675.1"/>
    </source>
</evidence>
<dbReference type="KEGG" id="pcad:102986732"/>
<evidence type="ECO:0000256" key="8">
    <source>
        <dbReference type="ARBA" id="ARBA00022786"/>
    </source>
</evidence>
<dbReference type="OrthoDB" id="427186at2759"/>
<keyword evidence="10 14" id="KW-0788">Thiol protease</keyword>
<keyword evidence="17" id="KW-1185">Reference proteome</keyword>
<evidence type="ECO:0000256" key="1">
    <source>
        <dbReference type="ARBA" id="ARBA00000707"/>
    </source>
</evidence>
<sequence length="337" mass="37355">MPSPPTYAMDVDSSCLQPTAPFERAQACSCANLLEIDGSDKGASVLLDFSSSLGTPPAGHRVGRVQVRSKGAEAAAAVRAEEGPGGVAMESQRWLPLEANPEFLKQLGLHPNWQFVDVYGMDPELLSMVPRPVCAVLLLFPITEKYEIFRTEEEEKIKSQGQDVTSSVYFMKQTISNACGTIGLIHAIANNKDKMHFESGSTLKKFLEESASMSPEERARYLENYDAIRVTHETSAHEGQTEIDVIPFYRLEDKEVTNLSKVTQLAPNIDEKVDLHFIALVHVDGHLYELDGRKPFPINHGETSDETLLEDAIEVCKKFMERDPDELRFNAIALSAA</sequence>
<evidence type="ECO:0000256" key="11">
    <source>
        <dbReference type="ARBA" id="ARBA00055560"/>
    </source>
</evidence>
<reference evidence="18" key="1">
    <citation type="submission" date="2025-08" db="UniProtKB">
        <authorList>
            <consortium name="RefSeq"/>
        </authorList>
    </citation>
    <scope>IDENTIFICATION</scope>
    <source>
        <tissue evidence="18">Muscle</tissue>
    </source>
</reference>
<dbReference type="RefSeq" id="XP_054945675.1">
    <property type="nucleotide sequence ID" value="XM_055089700.1"/>
</dbReference>
<keyword evidence="7 14" id="KW-0645">Protease</keyword>
<comment type="similarity">
    <text evidence="3 14 15">Belongs to the peptidase C12 family.</text>
</comment>
<evidence type="ECO:0000256" key="7">
    <source>
        <dbReference type="ARBA" id="ARBA00022670"/>
    </source>
</evidence>
<evidence type="ECO:0000256" key="15">
    <source>
        <dbReference type="RuleBase" id="RU361215"/>
    </source>
</evidence>
<dbReference type="Gene3D" id="3.40.532.10">
    <property type="entry name" value="Peptidase C12, ubiquitin carboxyl-terminal hydrolase"/>
    <property type="match status" value="1"/>
</dbReference>
<gene>
    <name evidence="18" type="primary">UCHL3</name>
</gene>
<dbReference type="PRINTS" id="PR00707">
    <property type="entry name" value="UBCTHYDRLASE"/>
</dbReference>
<comment type="subcellular location">
    <subcellularLocation>
        <location evidence="2">Cytoplasm</location>
    </subcellularLocation>
</comment>
<comment type="catalytic activity">
    <reaction evidence="1 14 15">
        <text>Thiol-dependent hydrolysis of ester, thioester, amide, peptide and isopeptide bonds formed by the C-terminal Gly of ubiquitin (a 76-residue protein attached to proteins as an intracellular targeting signal).</text>
        <dbReference type="EC" id="3.4.19.12"/>
    </reaction>
</comment>
<dbReference type="Proteomes" id="UP000248484">
    <property type="component" value="Chromosome 13"/>
</dbReference>
<feature type="active site" description="Nucleophile" evidence="14">
    <location>
        <position position="179"/>
    </location>
</feature>
<keyword evidence="8 14" id="KW-0833">Ubl conjugation pathway</keyword>
<dbReference type="Pfam" id="PF01088">
    <property type="entry name" value="Peptidase_C12"/>
    <property type="match status" value="1"/>
</dbReference>
<keyword evidence="5" id="KW-0963">Cytoplasm</keyword>